<dbReference type="EMBL" id="KV921956">
    <property type="protein sequence ID" value="ORE04992.1"/>
    <property type="molecule type" value="Genomic_DNA"/>
</dbReference>
<protein>
    <submittedName>
        <fullName evidence="1">Uncharacterized protein</fullName>
    </submittedName>
</protein>
<evidence type="ECO:0000313" key="1">
    <source>
        <dbReference type="EMBL" id="ORE04992.1"/>
    </source>
</evidence>
<dbReference type="Proteomes" id="UP000242414">
    <property type="component" value="Unassembled WGS sequence"/>
</dbReference>
<dbReference type="VEuPathDB" id="FungiDB:BCV72DRAFT_311735"/>
<gene>
    <name evidence="1" type="ORF">BCV72DRAFT_311735</name>
</gene>
<name>A0A1X0QZ10_RHIZD</name>
<organism evidence="1">
    <name type="scientific">Rhizopus microsporus var. microsporus</name>
    <dbReference type="NCBI Taxonomy" id="86635"/>
    <lineage>
        <taxon>Eukaryota</taxon>
        <taxon>Fungi</taxon>
        <taxon>Fungi incertae sedis</taxon>
        <taxon>Mucoromycota</taxon>
        <taxon>Mucoromycotina</taxon>
        <taxon>Mucoromycetes</taxon>
        <taxon>Mucorales</taxon>
        <taxon>Mucorineae</taxon>
        <taxon>Rhizopodaceae</taxon>
        <taxon>Rhizopus</taxon>
    </lineage>
</organism>
<reference evidence="1" key="1">
    <citation type="journal article" date="2016" name="Proc. Natl. Acad. Sci. U.S.A.">
        <title>Lipid metabolic changes in an early divergent fungus govern the establishment of a mutualistic symbiosis with endobacteria.</title>
        <authorList>
            <person name="Lastovetsky O.A."/>
            <person name="Gaspar M.L."/>
            <person name="Mondo S.J."/>
            <person name="LaButti K.M."/>
            <person name="Sandor L."/>
            <person name="Grigoriev I.V."/>
            <person name="Henry S.A."/>
            <person name="Pawlowska T.E."/>
        </authorList>
    </citation>
    <scope>NUCLEOTIDE SEQUENCE [LARGE SCALE GENOMIC DNA]</scope>
    <source>
        <strain evidence="1">ATCC 52814</strain>
    </source>
</reference>
<sequence>MVYLPLDPNNKEMYEYQQISQKQILTTVWKYSTYFDEKLSFHSSSGAHTRN</sequence>
<accession>A0A1X0QZ10</accession>
<dbReference type="AlphaFoldDB" id="A0A1X0QZ10"/>
<proteinExistence type="predicted"/>